<feature type="domain" description="RsmI HTH" evidence="8">
    <location>
        <begin position="226"/>
        <end position="270"/>
    </location>
</feature>
<evidence type="ECO:0000256" key="3">
    <source>
        <dbReference type="ARBA" id="ARBA00022603"/>
    </source>
</evidence>
<keyword evidence="4 6" id="KW-0808">Transferase</keyword>
<dbReference type="InterPro" id="IPR018063">
    <property type="entry name" value="SAM_MeTrfase_RsmI_CS"/>
</dbReference>
<dbReference type="GO" id="GO:0070677">
    <property type="term" value="F:rRNA (cytosine-2'-O-)-methyltransferase activity"/>
    <property type="evidence" value="ECO:0007669"/>
    <property type="project" value="UniProtKB-UniRule"/>
</dbReference>
<dbReference type="AlphaFoldDB" id="A0AB39UW74"/>
<dbReference type="KEGG" id="tcd:AAIA72_00120"/>
<dbReference type="SUPFAM" id="SSF53790">
    <property type="entry name" value="Tetrapyrrole methylase"/>
    <property type="match status" value="1"/>
</dbReference>
<keyword evidence="1 6" id="KW-0963">Cytoplasm</keyword>
<evidence type="ECO:0000256" key="2">
    <source>
        <dbReference type="ARBA" id="ARBA00022552"/>
    </source>
</evidence>
<reference evidence="9" key="1">
    <citation type="submission" date="2024-05" db="EMBL/GenBank/DDBJ databases">
        <title>Genome sequencing of novel strain.</title>
        <authorList>
            <person name="Ganbat D."/>
            <person name="Ganbat S."/>
            <person name="Lee S.-J."/>
        </authorList>
    </citation>
    <scope>NUCLEOTIDE SEQUENCE</scope>
    <source>
        <strain evidence="9">SMD15-11</strain>
    </source>
</reference>
<organism evidence="9">
    <name type="scientific">Thermohahella caldifontis</name>
    <dbReference type="NCBI Taxonomy" id="3142973"/>
    <lineage>
        <taxon>Bacteria</taxon>
        <taxon>Pseudomonadati</taxon>
        <taxon>Pseudomonadota</taxon>
        <taxon>Gammaproteobacteria</taxon>
        <taxon>Oceanospirillales</taxon>
        <taxon>Hahellaceae</taxon>
        <taxon>Thermohahella</taxon>
    </lineage>
</organism>
<dbReference type="InterPro" id="IPR014776">
    <property type="entry name" value="4pyrrole_Mease_sub2"/>
</dbReference>
<keyword evidence="3 6" id="KW-0489">Methyltransferase</keyword>
<dbReference type="InterPro" id="IPR035996">
    <property type="entry name" value="4pyrrol_Methylase_sf"/>
</dbReference>
<dbReference type="HAMAP" id="MF_01877">
    <property type="entry name" value="16SrRNA_methyltr_I"/>
    <property type="match status" value="1"/>
</dbReference>
<dbReference type="Gene3D" id="3.30.950.10">
    <property type="entry name" value="Methyltransferase, Cobalt-precorrin-4 Transmethylase, Domain 2"/>
    <property type="match status" value="1"/>
</dbReference>
<dbReference type="InterPro" id="IPR008189">
    <property type="entry name" value="rRNA_ssu_MeTfrase_I"/>
</dbReference>
<dbReference type="NCBIfam" id="TIGR00096">
    <property type="entry name" value="16S rRNA (cytidine(1402)-2'-O)-methyltransferase"/>
    <property type="match status" value="1"/>
</dbReference>
<accession>A0AB39UW74</accession>
<dbReference type="PIRSF" id="PIRSF005917">
    <property type="entry name" value="MTase_YraL"/>
    <property type="match status" value="1"/>
</dbReference>
<keyword evidence="5 6" id="KW-0949">S-adenosyl-L-methionine</keyword>
<proteinExistence type="inferred from homology"/>
<comment type="similarity">
    <text evidence="6">Belongs to the methyltransferase superfamily. RsmI family.</text>
</comment>
<evidence type="ECO:0000259" key="7">
    <source>
        <dbReference type="Pfam" id="PF00590"/>
    </source>
</evidence>
<evidence type="ECO:0000256" key="1">
    <source>
        <dbReference type="ARBA" id="ARBA00022490"/>
    </source>
</evidence>
<dbReference type="CDD" id="cd11648">
    <property type="entry name" value="RsmI"/>
    <property type="match status" value="1"/>
</dbReference>
<dbReference type="Pfam" id="PF23016">
    <property type="entry name" value="RsmI_C"/>
    <property type="match status" value="1"/>
</dbReference>
<evidence type="ECO:0000256" key="4">
    <source>
        <dbReference type="ARBA" id="ARBA00022679"/>
    </source>
</evidence>
<evidence type="ECO:0000259" key="8">
    <source>
        <dbReference type="Pfam" id="PF23016"/>
    </source>
</evidence>
<keyword evidence="2 6" id="KW-0698">rRNA processing</keyword>
<evidence type="ECO:0000256" key="6">
    <source>
        <dbReference type="HAMAP-Rule" id="MF_01877"/>
    </source>
</evidence>
<dbReference type="EC" id="2.1.1.198" evidence="6"/>
<evidence type="ECO:0000256" key="5">
    <source>
        <dbReference type="ARBA" id="ARBA00022691"/>
    </source>
</evidence>
<dbReference type="PROSITE" id="PS01296">
    <property type="entry name" value="RSMI"/>
    <property type="match status" value="1"/>
</dbReference>
<dbReference type="PANTHER" id="PTHR46111:SF1">
    <property type="entry name" value="RIBOSOMAL RNA SMALL SUBUNIT METHYLTRANSFERASE I"/>
    <property type="match status" value="1"/>
</dbReference>
<sequence length="274" mass="30081">MATPIGNLGDLSPRAREVLGCADRILAEDTRHTRKLLSLCGISAPQLVSLHEHNERGRIDQVLAWLASGEQLALVSDAGTPLISDPGYPLVRAVREAGYRVIPVPGACALIAALSASGLPTDRFVFEGFLPARASARRETLARLRHEPRTLVFYESGHRIEQMLSDAMEIMGQEREVVVARELTKTFETFLGGTLEEVLDAVRSDDNQRKGEFVVMVRGAKDVPDALSLDENRLLEALAEVLPPKTAAVTAVRLLGGHKRQWYERLMALKKTGE</sequence>
<dbReference type="Gene3D" id="3.40.1010.10">
    <property type="entry name" value="Cobalt-precorrin-4 Transmethylase, Domain 1"/>
    <property type="match status" value="1"/>
</dbReference>
<dbReference type="FunFam" id="3.30.950.10:FF:000002">
    <property type="entry name" value="Ribosomal RNA small subunit methyltransferase I"/>
    <property type="match status" value="1"/>
</dbReference>
<comment type="function">
    <text evidence="6">Catalyzes the 2'-O-methylation of the ribose of cytidine 1402 (C1402) in 16S rRNA.</text>
</comment>
<dbReference type="InterPro" id="IPR014777">
    <property type="entry name" value="4pyrrole_Mease_sub1"/>
</dbReference>
<dbReference type="EMBL" id="CP154858">
    <property type="protein sequence ID" value="XDT72430.1"/>
    <property type="molecule type" value="Genomic_DNA"/>
</dbReference>
<dbReference type="PANTHER" id="PTHR46111">
    <property type="entry name" value="RIBOSOMAL RNA SMALL SUBUNIT METHYLTRANSFERASE I"/>
    <property type="match status" value="1"/>
</dbReference>
<dbReference type="InterPro" id="IPR000878">
    <property type="entry name" value="4pyrrol_Mease"/>
</dbReference>
<dbReference type="RefSeq" id="WP_369601437.1">
    <property type="nucleotide sequence ID" value="NZ_CP154858.1"/>
</dbReference>
<name>A0AB39UW74_9GAMM</name>
<protein>
    <recommendedName>
        <fullName evidence="6">Ribosomal RNA small subunit methyltransferase I</fullName>
        <ecNumber evidence="6">2.1.1.198</ecNumber>
    </recommendedName>
    <alternativeName>
        <fullName evidence="6">16S rRNA 2'-O-ribose C1402 methyltransferase</fullName>
    </alternativeName>
    <alternativeName>
        <fullName evidence="6">rRNA (cytidine-2'-O-)-methyltransferase RsmI</fullName>
    </alternativeName>
</protein>
<gene>
    <name evidence="6 9" type="primary">rsmI</name>
    <name evidence="9" type="ORF">AAIA72_00120</name>
</gene>
<dbReference type="Pfam" id="PF00590">
    <property type="entry name" value="TP_methylase"/>
    <property type="match status" value="1"/>
</dbReference>
<dbReference type="GO" id="GO:0005737">
    <property type="term" value="C:cytoplasm"/>
    <property type="evidence" value="ECO:0007669"/>
    <property type="project" value="UniProtKB-SubCell"/>
</dbReference>
<dbReference type="InterPro" id="IPR053910">
    <property type="entry name" value="RsmI_HTH"/>
</dbReference>
<feature type="domain" description="Tetrapyrrole methylase" evidence="7">
    <location>
        <begin position="3"/>
        <end position="198"/>
    </location>
</feature>
<evidence type="ECO:0000313" key="9">
    <source>
        <dbReference type="EMBL" id="XDT72430.1"/>
    </source>
</evidence>
<comment type="subcellular location">
    <subcellularLocation>
        <location evidence="6">Cytoplasm</location>
    </subcellularLocation>
</comment>
<comment type="catalytic activity">
    <reaction evidence="6">
        <text>cytidine(1402) in 16S rRNA + S-adenosyl-L-methionine = 2'-O-methylcytidine(1402) in 16S rRNA + S-adenosyl-L-homocysteine + H(+)</text>
        <dbReference type="Rhea" id="RHEA:42924"/>
        <dbReference type="Rhea" id="RHEA-COMP:10285"/>
        <dbReference type="Rhea" id="RHEA-COMP:10286"/>
        <dbReference type="ChEBI" id="CHEBI:15378"/>
        <dbReference type="ChEBI" id="CHEBI:57856"/>
        <dbReference type="ChEBI" id="CHEBI:59789"/>
        <dbReference type="ChEBI" id="CHEBI:74495"/>
        <dbReference type="ChEBI" id="CHEBI:82748"/>
        <dbReference type="EC" id="2.1.1.198"/>
    </reaction>
</comment>